<dbReference type="Proteomes" id="UP001219525">
    <property type="component" value="Unassembled WGS sequence"/>
</dbReference>
<sequence length="630" mass="71045">MTGDLSFETMLSEDLRQRVARHIQDLGLSPEAAMERAQAELLANNPFIPPKHGCPVNDLPPELLAHVFKLGCEMYEEERYEDEDDDHSDDDLDLEDDWETDDEEGEADEELDTGADTDVHMRSPKKGSTSLPPLRPLDADPSAVPESEDGSESELEEEPDLAFQVLVSHVCRHWRQIALGSHTLWTTLRFGFEGHLNVEKAQAWLERANGLPLDIYIDCTRAHDPTQDDEKLDDPQPPAVQPLDLGIGIIVSFDHATGTITTEPSVPVQEEEELEPCISLEDLITIMDLLIPHVQEWRIFEVTVNIYKYVYEVLSRLAQCPSAPLLEEFGLYNYEESEETETFEPAELATAFLPFHGIAPKLTITAFWGVHVAWDESLSFLKGLRDIELAYHVRDVRPSFETFRAIIDNSPELEVLTLCFSGPTGDLEVIQMPSLRTLVLCYLELEYLQPLVRSFVLPALEDLTLELQDEDYTEFVKQLVGPAQGQTRSLLAGLTTLKLAGLPCDDNSSDLFMAQLENLKKLDVNSAGEEIRFFEMLQKLQPSGKGVLYCPKLNSLRVAGIEGKELRRLVSIRKTAGMPLSTVSVGNRDFVSPKDEKWLRANLDTFDFFEPSDSEEEMVEVDDDEMDMDD</sequence>
<feature type="compositionally biased region" description="Acidic residues" evidence="1">
    <location>
        <begin position="78"/>
        <end position="115"/>
    </location>
</feature>
<comment type="caution">
    <text evidence="2">The sequence shown here is derived from an EMBL/GenBank/DDBJ whole genome shotgun (WGS) entry which is preliminary data.</text>
</comment>
<name>A0AAD6VGK3_9AGAR</name>
<keyword evidence="3" id="KW-1185">Reference proteome</keyword>
<evidence type="ECO:0000313" key="3">
    <source>
        <dbReference type="Proteomes" id="UP001219525"/>
    </source>
</evidence>
<accession>A0AAD6VGK3</accession>
<dbReference type="SUPFAM" id="SSF52047">
    <property type="entry name" value="RNI-like"/>
    <property type="match status" value="1"/>
</dbReference>
<feature type="region of interest" description="Disordered" evidence="1">
    <location>
        <begin position="78"/>
        <end position="157"/>
    </location>
</feature>
<feature type="compositionally biased region" description="Acidic residues" evidence="1">
    <location>
        <begin position="146"/>
        <end position="157"/>
    </location>
</feature>
<evidence type="ECO:0000313" key="2">
    <source>
        <dbReference type="EMBL" id="KAJ7212156.1"/>
    </source>
</evidence>
<dbReference type="EMBL" id="JARJCW010000024">
    <property type="protein sequence ID" value="KAJ7212156.1"/>
    <property type="molecule type" value="Genomic_DNA"/>
</dbReference>
<evidence type="ECO:0008006" key="4">
    <source>
        <dbReference type="Google" id="ProtNLM"/>
    </source>
</evidence>
<protein>
    <recommendedName>
        <fullName evidence="4">F-box domain-containing protein</fullName>
    </recommendedName>
</protein>
<reference evidence="2" key="1">
    <citation type="submission" date="2023-03" db="EMBL/GenBank/DDBJ databases">
        <title>Massive genome expansion in bonnet fungi (Mycena s.s.) driven by repeated elements and novel gene families across ecological guilds.</title>
        <authorList>
            <consortium name="Lawrence Berkeley National Laboratory"/>
            <person name="Harder C.B."/>
            <person name="Miyauchi S."/>
            <person name="Viragh M."/>
            <person name="Kuo A."/>
            <person name="Thoen E."/>
            <person name="Andreopoulos B."/>
            <person name="Lu D."/>
            <person name="Skrede I."/>
            <person name="Drula E."/>
            <person name="Henrissat B."/>
            <person name="Morin E."/>
            <person name="Kohler A."/>
            <person name="Barry K."/>
            <person name="LaButti K."/>
            <person name="Morin E."/>
            <person name="Salamov A."/>
            <person name="Lipzen A."/>
            <person name="Mereny Z."/>
            <person name="Hegedus B."/>
            <person name="Baldrian P."/>
            <person name="Stursova M."/>
            <person name="Weitz H."/>
            <person name="Taylor A."/>
            <person name="Grigoriev I.V."/>
            <person name="Nagy L.G."/>
            <person name="Martin F."/>
            <person name="Kauserud H."/>
        </authorList>
    </citation>
    <scope>NUCLEOTIDE SEQUENCE</scope>
    <source>
        <strain evidence="2">9144</strain>
    </source>
</reference>
<organism evidence="2 3">
    <name type="scientific">Mycena pura</name>
    <dbReference type="NCBI Taxonomy" id="153505"/>
    <lineage>
        <taxon>Eukaryota</taxon>
        <taxon>Fungi</taxon>
        <taxon>Dikarya</taxon>
        <taxon>Basidiomycota</taxon>
        <taxon>Agaricomycotina</taxon>
        <taxon>Agaricomycetes</taxon>
        <taxon>Agaricomycetidae</taxon>
        <taxon>Agaricales</taxon>
        <taxon>Marasmiineae</taxon>
        <taxon>Mycenaceae</taxon>
        <taxon>Mycena</taxon>
    </lineage>
</organism>
<dbReference type="AlphaFoldDB" id="A0AAD6VGK3"/>
<dbReference type="InterPro" id="IPR032675">
    <property type="entry name" value="LRR_dom_sf"/>
</dbReference>
<dbReference type="Gene3D" id="3.80.10.10">
    <property type="entry name" value="Ribonuclease Inhibitor"/>
    <property type="match status" value="1"/>
</dbReference>
<proteinExistence type="predicted"/>
<evidence type="ECO:0000256" key="1">
    <source>
        <dbReference type="SAM" id="MobiDB-lite"/>
    </source>
</evidence>
<gene>
    <name evidence="2" type="ORF">GGX14DRAFT_447706</name>
</gene>